<dbReference type="AlphaFoldDB" id="O57754"/>
<dbReference type="Proteomes" id="UP000000752">
    <property type="component" value="Chromosome"/>
</dbReference>
<sequence length="338" mass="39856">MVGKMNEWELALKNKDCKKLLELFDDYFDEVSEDKLEEELKRVGEVAVECEDFDLIHEIAHIYEHLGEAEKGIDLYKRIVEKRKGRNTEDYAEALYYLADAYDHFGMPEEALKTYEELLELEKRIGNKREIGLTLANLAIIKDELGNVEEAIKLMEEARKIFEELKDENNYLISLIDLAHFKYELGEYEEAMKLIREVLRNPVDKEIEVNARLVESEIYAGERKYKEAAISLRNALQRSEDDEELFSLVFDSLTEFLEGLFNESRYRELVEVSPLFAELFEDDTKYFFNAIKGLAEWRLGNEKAREEFEENYKNIQNEELKALLDEWRRPKLSLGLNL</sequence>
<evidence type="ECO:0000313" key="3">
    <source>
        <dbReference type="EMBL" id="BAA29094.1"/>
    </source>
</evidence>
<protein>
    <submittedName>
        <fullName evidence="3">Uncharacterized protein</fullName>
    </submittedName>
</protein>
<keyword evidence="2" id="KW-0175">Coiled coil</keyword>
<organism evidence="3 4">
    <name type="scientific">Pyrococcus horikoshii (strain ATCC 700860 / DSM 12428 / JCM 9974 / NBRC 100139 / OT-3)</name>
    <dbReference type="NCBI Taxonomy" id="70601"/>
    <lineage>
        <taxon>Archaea</taxon>
        <taxon>Methanobacteriati</taxon>
        <taxon>Methanobacteriota</taxon>
        <taxon>Thermococci</taxon>
        <taxon>Thermococcales</taxon>
        <taxon>Thermococcaceae</taxon>
        <taxon>Pyrococcus</taxon>
    </lineage>
</organism>
<evidence type="ECO:0000313" key="4">
    <source>
        <dbReference type="Proteomes" id="UP000000752"/>
    </source>
</evidence>
<keyword evidence="1" id="KW-0802">TPR repeat</keyword>
<dbReference type="PANTHER" id="PTHR12558:SF13">
    <property type="entry name" value="CELL DIVISION CYCLE PROTEIN 27 HOMOLOG"/>
    <property type="match status" value="1"/>
</dbReference>
<dbReference type="eggNOG" id="arCOG03043">
    <property type="taxonomic scope" value="Archaea"/>
</dbReference>
<proteinExistence type="predicted"/>
<dbReference type="Pfam" id="PF13424">
    <property type="entry name" value="TPR_12"/>
    <property type="match status" value="2"/>
</dbReference>
<accession>O57754</accession>
<dbReference type="PANTHER" id="PTHR12558">
    <property type="entry name" value="CELL DIVISION CYCLE 16,23,27"/>
    <property type="match status" value="1"/>
</dbReference>
<dbReference type="EnsemblBacteria" id="BAA29094">
    <property type="protein sequence ID" value="BAA29094"/>
    <property type="gene ID" value="BAA29094"/>
</dbReference>
<feature type="coiled-coil region" evidence="2">
    <location>
        <begin position="298"/>
        <end position="325"/>
    </location>
</feature>
<dbReference type="InterPro" id="IPR011990">
    <property type="entry name" value="TPR-like_helical_dom_sf"/>
</dbReference>
<dbReference type="Gene3D" id="1.25.40.10">
    <property type="entry name" value="Tetratricopeptide repeat domain"/>
    <property type="match status" value="2"/>
</dbReference>
<dbReference type="STRING" id="70601.gene:9376933"/>
<dbReference type="SUPFAM" id="SSF48452">
    <property type="entry name" value="TPR-like"/>
    <property type="match status" value="1"/>
</dbReference>
<dbReference type="PIR" id="G71220">
    <property type="entry name" value="G71220"/>
</dbReference>
<feature type="repeat" description="TPR" evidence="1">
    <location>
        <begin position="92"/>
        <end position="125"/>
    </location>
</feature>
<keyword evidence="4" id="KW-1185">Reference proteome</keyword>
<feature type="coiled-coil region" evidence="2">
    <location>
        <begin position="138"/>
        <end position="168"/>
    </location>
</feature>
<dbReference type="InterPro" id="IPR019734">
    <property type="entry name" value="TPR_rpt"/>
</dbReference>
<reference evidence="3 4" key="1">
    <citation type="journal article" date="1998" name="DNA Res.">
        <title>Complete sequence and gene organization of the genome of a hyper-thermophilic archaebacterium, Pyrococcus horikoshii OT3.</title>
        <authorList>
            <person name="Kawarabayasi Y."/>
            <person name="Sawada M."/>
            <person name="Horikawa H."/>
            <person name="Haikawa Y."/>
            <person name="Hino Y."/>
            <person name="Yamamoto S."/>
            <person name="Sekine M."/>
            <person name="Baba S."/>
            <person name="Kosugi H."/>
            <person name="Hosoyama A."/>
            <person name="Nagai Y."/>
            <person name="Sakai M."/>
            <person name="Ogura K."/>
            <person name="Otuka R."/>
            <person name="Nakazawa H."/>
            <person name="Takamiya M."/>
            <person name="Ohfuku Y."/>
            <person name="Funahashi T."/>
            <person name="Tanaka T."/>
            <person name="Kudoh Y."/>
            <person name="Yamazaki J."/>
            <person name="Kushida N."/>
            <person name="Oguchi A."/>
            <person name="Aoki K."/>
            <person name="Nakamura Y."/>
            <person name="Robb T.F."/>
            <person name="Horikoshi K."/>
            <person name="Masuchi Y."/>
            <person name="Shizuya H."/>
            <person name="Kikuchi H."/>
        </authorList>
    </citation>
    <scope>NUCLEOTIDE SEQUENCE [LARGE SCALE GENOMIC DNA]</scope>
    <source>
        <strain evidence="4">ATCC 700860 / DSM 12428 / JCM 9974 / NBRC 100139 / OT-3</strain>
    </source>
</reference>
<name>O57754_PYRHO</name>
<gene>
    <name evidence="3" type="ordered locus">PH0026</name>
</gene>
<dbReference type="SMART" id="SM00028">
    <property type="entry name" value="TPR"/>
    <property type="match status" value="5"/>
</dbReference>
<dbReference type="KEGG" id="pho:PH0026"/>
<dbReference type="PROSITE" id="PS50005">
    <property type="entry name" value="TPR"/>
    <property type="match status" value="1"/>
</dbReference>
<dbReference type="EMBL" id="BA000001">
    <property type="protein sequence ID" value="BAA29094.1"/>
    <property type="molecule type" value="Genomic_DNA"/>
</dbReference>
<evidence type="ECO:0000256" key="1">
    <source>
        <dbReference type="PROSITE-ProRule" id="PRU00339"/>
    </source>
</evidence>
<evidence type="ECO:0000256" key="2">
    <source>
        <dbReference type="SAM" id="Coils"/>
    </source>
</evidence>